<keyword evidence="7" id="KW-1185">Reference proteome</keyword>
<dbReference type="Pfam" id="PF00226">
    <property type="entry name" value="DnaJ"/>
    <property type="match status" value="1"/>
</dbReference>
<evidence type="ECO:0000256" key="1">
    <source>
        <dbReference type="ARBA" id="ARBA00022705"/>
    </source>
</evidence>
<evidence type="ECO:0000256" key="4">
    <source>
        <dbReference type="SAM" id="MobiDB-lite"/>
    </source>
</evidence>
<dbReference type="PRINTS" id="PR00625">
    <property type="entry name" value="JDOMAIN"/>
</dbReference>
<proteinExistence type="predicted"/>
<reference evidence="6 7" key="1">
    <citation type="journal article" date="2019" name="Int. J. Syst. Evol. Microbiol.">
        <title>The Global Catalogue of Microorganisms (GCM) 10K type strain sequencing project: providing services to taxonomists for standard genome sequencing and annotation.</title>
        <authorList>
            <consortium name="The Broad Institute Genomics Platform"/>
            <consortium name="The Broad Institute Genome Sequencing Center for Infectious Disease"/>
            <person name="Wu L."/>
            <person name="Ma J."/>
        </authorList>
    </citation>
    <scope>NUCLEOTIDE SEQUENCE [LARGE SCALE GENOMIC DNA]</scope>
    <source>
        <strain evidence="6 7">JCM 14306</strain>
    </source>
</reference>
<feature type="domain" description="J" evidence="5">
    <location>
        <begin position="6"/>
        <end position="70"/>
    </location>
</feature>
<keyword evidence="1" id="KW-0235">DNA replication</keyword>
<organism evidence="6 7">
    <name type="scientific">Kribbella alba</name>
    <dbReference type="NCBI Taxonomy" id="190197"/>
    <lineage>
        <taxon>Bacteria</taxon>
        <taxon>Bacillati</taxon>
        <taxon>Actinomycetota</taxon>
        <taxon>Actinomycetes</taxon>
        <taxon>Propionibacteriales</taxon>
        <taxon>Kribbellaceae</taxon>
        <taxon>Kribbella</taxon>
    </lineage>
</organism>
<dbReference type="PROSITE" id="PS00636">
    <property type="entry name" value="DNAJ_1"/>
    <property type="match status" value="1"/>
</dbReference>
<gene>
    <name evidence="6" type="ORF">GCM10009744_24020</name>
</gene>
<dbReference type="EMBL" id="BAAANE010000004">
    <property type="protein sequence ID" value="GAA1634496.1"/>
    <property type="molecule type" value="Genomic_DNA"/>
</dbReference>
<dbReference type="CDD" id="cd06257">
    <property type="entry name" value="DnaJ"/>
    <property type="match status" value="1"/>
</dbReference>
<dbReference type="CDD" id="cd10747">
    <property type="entry name" value="DnaJ_C"/>
    <property type="match status" value="1"/>
</dbReference>
<dbReference type="RefSeq" id="WP_344111181.1">
    <property type="nucleotide sequence ID" value="NZ_BAAANE010000004.1"/>
</dbReference>
<evidence type="ECO:0000256" key="2">
    <source>
        <dbReference type="ARBA" id="ARBA00023016"/>
    </source>
</evidence>
<keyword evidence="3" id="KW-0143">Chaperone</keyword>
<dbReference type="SUPFAM" id="SSF46565">
    <property type="entry name" value="Chaperone J-domain"/>
    <property type="match status" value="1"/>
</dbReference>
<dbReference type="Gene3D" id="2.60.260.20">
    <property type="entry name" value="Urease metallochaperone UreE, N-terminal domain"/>
    <property type="match status" value="2"/>
</dbReference>
<dbReference type="Pfam" id="PF01556">
    <property type="entry name" value="DnaJ_C"/>
    <property type="match status" value="1"/>
</dbReference>
<dbReference type="InterPro" id="IPR001623">
    <property type="entry name" value="DnaJ_domain"/>
</dbReference>
<dbReference type="PROSITE" id="PS50076">
    <property type="entry name" value="DNAJ_2"/>
    <property type="match status" value="1"/>
</dbReference>
<evidence type="ECO:0000313" key="7">
    <source>
        <dbReference type="Proteomes" id="UP001501319"/>
    </source>
</evidence>
<accession>A0ABN2F992</accession>
<dbReference type="SMART" id="SM00271">
    <property type="entry name" value="DnaJ"/>
    <property type="match status" value="1"/>
</dbReference>
<dbReference type="SUPFAM" id="SSF49493">
    <property type="entry name" value="HSP40/DnaJ peptide-binding domain"/>
    <property type="match status" value="2"/>
</dbReference>
<evidence type="ECO:0000259" key="5">
    <source>
        <dbReference type="PROSITE" id="PS50076"/>
    </source>
</evidence>
<dbReference type="InterPro" id="IPR002939">
    <property type="entry name" value="DnaJ_C"/>
</dbReference>
<evidence type="ECO:0000313" key="6">
    <source>
        <dbReference type="EMBL" id="GAA1634496.1"/>
    </source>
</evidence>
<dbReference type="InterPro" id="IPR036869">
    <property type="entry name" value="J_dom_sf"/>
</dbReference>
<dbReference type="InterPro" id="IPR018253">
    <property type="entry name" value="DnaJ_domain_CS"/>
</dbReference>
<evidence type="ECO:0000256" key="3">
    <source>
        <dbReference type="ARBA" id="ARBA00023186"/>
    </source>
</evidence>
<sequence length="328" mass="35375">MPPEGDFYSILGVSRDAGADEIQRAYRKLARQFHPDVNKDPGAEERFKQISEAYDVLSDPKTRERYDAFGEDFRRVPPDMDPADYARARAGAGAGRGRRSSQSQEGGFGDGVRFSTGGAEGIDIEDLLGGMFGGGFGGGGRSRRGWGPIPGSDQEVEIELTVEEAYRGGNRSLTLQGPDGTRGTLDVKIPAGVMNGQRIRLKGQGGQGTGGAAAGDLYLVVRIAEDSRYRLDGRDITVDLPLAAWEGALGASVEISTPGGDAKVKVPKGTSTGRRLRLKGRGLPNPKGKPGDLYAEVKLMVPHRLTREEERLFEELAGTSKFDPRRRR</sequence>
<comment type="caution">
    <text evidence="6">The sequence shown here is derived from an EMBL/GenBank/DDBJ whole genome shotgun (WGS) entry which is preliminary data.</text>
</comment>
<dbReference type="Proteomes" id="UP001501319">
    <property type="component" value="Unassembled WGS sequence"/>
</dbReference>
<feature type="region of interest" description="Disordered" evidence="4">
    <location>
        <begin position="89"/>
        <end position="114"/>
    </location>
</feature>
<dbReference type="InterPro" id="IPR008971">
    <property type="entry name" value="HSP40/DnaJ_pept-bd"/>
</dbReference>
<dbReference type="Gene3D" id="1.10.287.110">
    <property type="entry name" value="DnaJ domain"/>
    <property type="match status" value="1"/>
</dbReference>
<keyword evidence="2" id="KW-0346">Stress response</keyword>
<protein>
    <submittedName>
        <fullName evidence="6">DnaJ C-terminal domain-containing protein</fullName>
    </submittedName>
</protein>
<name>A0ABN2F992_9ACTN</name>
<dbReference type="PANTHER" id="PTHR43096:SF54">
    <property type="entry name" value="CHAPERONE PROTEIN DNAJ 1"/>
    <property type="match status" value="1"/>
</dbReference>
<dbReference type="PANTHER" id="PTHR43096">
    <property type="entry name" value="DNAJ HOMOLOG 1, MITOCHONDRIAL-RELATED"/>
    <property type="match status" value="1"/>
</dbReference>